<accession>A0ABX2PKB9</accession>
<feature type="non-terminal residue" evidence="1">
    <location>
        <position position="286"/>
    </location>
</feature>
<sequence>MNTTFSATSAKGTNSYTLPFGGRFADKPPIDFCPPNSLSLPQRTMHGLQQELLGYGCIASAASTKIGLEAVAECLEAMANGTAEPRLFLSSLDPGVGKTTLIKHHILAQLTSPQHQDVAILVCLSRLDEVRKLLIGLKSVSDEVAIWTGDDEVNALSRTPRQSARVLLTTQQKLEAACRHHHRFNDIADLYYLGLPREVRIWDESFMPGVELMLSEDDLSSLWPLFRRSAPKLCQALQDFRGILKASRSKSVLPVPSLEEMGGKVGVSEVCRLLANDSLSSGNRDS</sequence>
<dbReference type="Proteomes" id="UP000523601">
    <property type="component" value="Unassembled WGS sequence"/>
</dbReference>
<comment type="caution">
    <text evidence="1">The sequence shown here is derived from an EMBL/GenBank/DDBJ whole genome shotgun (WGS) entry which is preliminary data.</text>
</comment>
<evidence type="ECO:0000313" key="2">
    <source>
        <dbReference type="Proteomes" id="UP000523601"/>
    </source>
</evidence>
<dbReference type="EMBL" id="JABCJD010000024">
    <property type="protein sequence ID" value="NVO29549.1"/>
    <property type="molecule type" value="Genomic_DNA"/>
</dbReference>
<reference evidence="1 2" key="1">
    <citation type="submission" date="2020-04" db="EMBL/GenBank/DDBJ databases">
        <title>Donghicola sp., a member of the Rhodobacteraceae family isolated from mangrove forest in Thailand.</title>
        <authorList>
            <person name="Charoenyingcharoen P."/>
            <person name="Yukphan P."/>
        </authorList>
    </citation>
    <scope>NUCLEOTIDE SEQUENCE [LARGE SCALE GENOMIC DNA]</scope>
    <source>
        <strain evidence="1 2">C2-DW-16</strain>
    </source>
</reference>
<dbReference type="SUPFAM" id="SSF52540">
    <property type="entry name" value="P-loop containing nucleoside triphosphate hydrolases"/>
    <property type="match status" value="1"/>
</dbReference>
<proteinExistence type="predicted"/>
<name>A0ABX2PKB9_9RHOB</name>
<keyword evidence="2" id="KW-1185">Reference proteome</keyword>
<organism evidence="1 2">
    <name type="scientific">Donghicola mangrovi</name>
    <dbReference type="NCBI Taxonomy" id="2729614"/>
    <lineage>
        <taxon>Bacteria</taxon>
        <taxon>Pseudomonadati</taxon>
        <taxon>Pseudomonadota</taxon>
        <taxon>Alphaproteobacteria</taxon>
        <taxon>Rhodobacterales</taxon>
        <taxon>Roseobacteraceae</taxon>
        <taxon>Donghicola</taxon>
    </lineage>
</organism>
<protein>
    <submittedName>
        <fullName evidence="1">Uncharacterized protein</fullName>
    </submittedName>
</protein>
<evidence type="ECO:0000313" key="1">
    <source>
        <dbReference type="EMBL" id="NVO29549.1"/>
    </source>
</evidence>
<gene>
    <name evidence="1" type="ORF">HJ526_19215</name>
</gene>
<dbReference type="InterPro" id="IPR027417">
    <property type="entry name" value="P-loop_NTPase"/>
</dbReference>